<reference evidence="5" key="1">
    <citation type="journal article" date="2020" name="Stud. Mycol.">
        <title>101 Dothideomycetes genomes: a test case for predicting lifestyles and emergence of pathogens.</title>
        <authorList>
            <person name="Haridas S."/>
            <person name="Albert R."/>
            <person name="Binder M."/>
            <person name="Bloem J."/>
            <person name="Labutti K."/>
            <person name="Salamov A."/>
            <person name="Andreopoulos B."/>
            <person name="Baker S."/>
            <person name="Barry K."/>
            <person name="Bills G."/>
            <person name="Bluhm B."/>
            <person name="Cannon C."/>
            <person name="Castanera R."/>
            <person name="Culley D."/>
            <person name="Daum C."/>
            <person name="Ezra D."/>
            <person name="Gonzalez J."/>
            <person name="Henrissat B."/>
            <person name="Kuo A."/>
            <person name="Liang C."/>
            <person name="Lipzen A."/>
            <person name="Lutzoni F."/>
            <person name="Magnuson J."/>
            <person name="Mondo S."/>
            <person name="Nolan M."/>
            <person name="Ohm R."/>
            <person name="Pangilinan J."/>
            <person name="Park H.-J."/>
            <person name="Ramirez L."/>
            <person name="Alfaro M."/>
            <person name="Sun H."/>
            <person name="Tritt A."/>
            <person name="Yoshinaga Y."/>
            <person name="Zwiers L.-H."/>
            <person name="Turgeon B."/>
            <person name="Goodwin S."/>
            <person name="Spatafora J."/>
            <person name="Crous P."/>
            <person name="Grigoriev I."/>
        </authorList>
    </citation>
    <scope>NUCLEOTIDE SEQUENCE</scope>
    <source>
        <strain evidence="5">CBS 207.26</strain>
    </source>
</reference>
<dbReference type="InterPro" id="IPR058525">
    <property type="entry name" value="DUF8212"/>
</dbReference>
<keyword evidence="6" id="KW-1185">Reference proteome</keyword>
<dbReference type="Pfam" id="PF00023">
    <property type="entry name" value="Ank"/>
    <property type="match status" value="1"/>
</dbReference>
<dbReference type="OrthoDB" id="20872at2759"/>
<evidence type="ECO:0000259" key="4">
    <source>
        <dbReference type="Pfam" id="PF26640"/>
    </source>
</evidence>
<dbReference type="PANTHER" id="PTHR10622">
    <property type="entry name" value="HET DOMAIN-CONTAINING PROTEIN"/>
    <property type="match status" value="1"/>
</dbReference>
<dbReference type="InterPro" id="IPR010730">
    <property type="entry name" value="HET"/>
</dbReference>
<dbReference type="AlphaFoldDB" id="A0A6A6EL46"/>
<proteinExistence type="predicted"/>
<dbReference type="PANTHER" id="PTHR10622:SF10">
    <property type="entry name" value="HET DOMAIN-CONTAINING PROTEIN"/>
    <property type="match status" value="1"/>
</dbReference>
<dbReference type="SUPFAM" id="SSF48403">
    <property type="entry name" value="Ankyrin repeat"/>
    <property type="match status" value="1"/>
</dbReference>
<keyword evidence="1" id="KW-0040">ANK repeat</keyword>
<feature type="repeat" description="ANK" evidence="1">
    <location>
        <begin position="562"/>
        <end position="595"/>
    </location>
</feature>
<dbReference type="Gene3D" id="1.25.40.20">
    <property type="entry name" value="Ankyrin repeat-containing domain"/>
    <property type="match status" value="2"/>
</dbReference>
<protein>
    <submittedName>
        <fullName evidence="5">Uncharacterized protein</fullName>
    </submittedName>
</protein>
<organism evidence="5 6">
    <name type="scientific">Zopfia rhizophila CBS 207.26</name>
    <dbReference type="NCBI Taxonomy" id="1314779"/>
    <lineage>
        <taxon>Eukaryota</taxon>
        <taxon>Fungi</taxon>
        <taxon>Dikarya</taxon>
        <taxon>Ascomycota</taxon>
        <taxon>Pezizomycotina</taxon>
        <taxon>Dothideomycetes</taxon>
        <taxon>Dothideomycetes incertae sedis</taxon>
        <taxon>Zopfiaceae</taxon>
        <taxon>Zopfia</taxon>
    </lineage>
</organism>
<dbReference type="EMBL" id="ML994616">
    <property type="protein sequence ID" value="KAF2191875.1"/>
    <property type="molecule type" value="Genomic_DNA"/>
</dbReference>
<feature type="repeat" description="ANK" evidence="1">
    <location>
        <begin position="596"/>
        <end position="628"/>
    </location>
</feature>
<dbReference type="SMART" id="SM00248">
    <property type="entry name" value="ANK"/>
    <property type="match status" value="4"/>
</dbReference>
<dbReference type="Proteomes" id="UP000800200">
    <property type="component" value="Unassembled WGS sequence"/>
</dbReference>
<accession>A0A6A6EL46</accession>
<feature type="domain" description="Heterokaryon incompatibility" evidence="3">
    <location>
        <begin position="27"/>
        <end position="110"/>
    </location>
</feature>
<keyword evidence="2" id="KW-0472">Membrane</keyword>
<dbReference type="Pfam" id="PF12796">
    <property type="entry name" value="Ank_2"/>
    <property type="match status" value="1"/>
</dbReference>
<name>A0A6A6EL46_9PEZI</name>
<dbReference type="InterPro" id="IPR002110">
    <property type="entry name" value="Ankyrin_rpt"/>
</dbReference>
<dbReference type="Pfam" id="PF06985">
    <property type="entry name" value="HET"/>
    <property type="match status" value="1"/>
</dbReference>
<dbReference type="Pfam" id="PF26640">
    <property type="entry name" value="DUF8212"/>
    <property type="match status" value="1"/>
</dbReference>
<keyword evidence="2" id="KW-0812">Transmembrane</keyword>
<evidence type="ECO:0000256" key="2">
    <source>
        <dbReference type="SAM" id="Phobius"/>
    </source>
</evidence>
<dbReference type="PROSITE" id="PS50088">
    <property type="entry name" value="ANK_REPEAT"/>
    <property type="match status" value="4"/>
</dbReference>
<evidence type="ECO:0000313" key="5">
    <source>
        <dbReference type="EMBL" id="KAF2191875.1"/>
    </source>
</evidence>
<keyword evidence="2" id="KW-1133">Transmembrane helix</keyword>
<feature type="transmembrane region" description="Helical" evidence="2">
    <location>
        <begin position="202"/>
        <end position="219"/>
    </location>
</feature>
<dbReference type="InterPro" id="IPR036770">
    <property type="entry name" value="Ankyrin_rpt-contain_sf"/>
</dbReference>
<evidence type="ECO:0000313" key="6">
    <source>
        <dbReference type="Proteomes" id="UP000800200"/>
    </source>
</evidence>
<evidence type="ECO:0000259" key="3">
    <source>
        <dbReference type="Pfam" id="PF06985"/>
    </source>
</evidence>
<feature type="repeat" description="ANK" evidence="1">
    <location>
        <begin position="529"/>
        <end position="561"/>
    </location>
</feature>
<feature type="repeat" description="ANK" evidence="1">
    <location>
        <begin position="630"/>
        <end position="655"/>
    </location>
</feature>
<sequence>MRLLHTKESDAGNFEIKEFRDDNIPQYAILSHTWAEEEVTFQDMEGTRAANKKGYKKVKNYCSIARANGFEYIWIDTCCIDKTSSAELSEALNSMYRWYEEAEECYAYLTDVPRGTGAGDEFRKSKWFTRGWTLQELIAPSSVIFLDSEWQKIGDKSDLQQLISEITGIPGNFLLGDDLGYASVAQRMSWAAKRKTTRIEDLAYCLMGIFGIYMPMLYGEGERAFIRLQEEIMRVTDDHSLFAWRSTEGHGGILATSPAAFANSSNIIPTHSSNVISRPLTLSSRGIRLSLRFRDNEQQGSGLAILDCTEIGKENKRLAIYLRDVFLTKQDFTREQSSTFELLDLGDINLSQYPLMDLYVRQWRSIRNRNEGNIEKCAIKLEGVGEDEVASCTIYSHSNWELHNGLMVTTMVLPANGILGRLLVICKDGNSFQLVLKKCGRFLSTDIYNTFEADTKPPQSPIVPEQQQHERDRIVSVLGDGRHVHVAIKKRILMLHNEKHLMGVVEINYLTTLQGLWLQHVAVLEGDIKEKTLLSHAAGRGHEAVVKLLLEKGAALESKSNSGRTPLSWAAQNGHEAVVVKLLLEKGAVLESKSNSGRTPLSWAAQNGHEAVAKLLLEKGAVLESKDKDYGWTPLLWAERYGHEAVVKLLLEKGAVRESNLSLAARLYRLHHITGTRQLSRYF</sequence>
<dbReference type="PROSITE" id="PS50297">
    <property type="entry name" value="ANK_REP_REGION"/>
    <property type="match status" value="4"/>
</dbReference>
<gene>
    <name evidence="5" type="ORF">K469DRAFT_344388</name>
</gene>
<dbReference type="PRINTS" id="PR01415">
    <property type="entry name" value="ANKYRIN"/>
</dbReference>
<evidence type="ECO:0000256" key="1">
    <source>
        <dbReference type="PROSITE-ProRule" id="PRU00023"/>
    </source>
</evidence>
<feature type="domain" description="DUF8212" evidence="4">
    <location>
        <begin position="223"/>
        <end position="248"/>
    </location>
</feature>